<keyword evidence="12 17" id="KW-0472">Membrane</keyword>
<keyword evidence="7 16" id="KW-0479">Metal-binding</keyword>
<keyword evidence="3" id="KW-0813">Transport</keyword>
<evidence type="ECO:0000259" key="18">
    <source>
        <dbReference type="PROSITE" id="PS50857"/>
    </source>
</evidence>
<dbReference type="AlphaFoldDB" id="A0A154VI35"/>
<dbReference type="SUPFAM" id="SSF46626">
    <property type="entry name" value="Cytochrome c"/>
    <property type="match status" value="1"/>
</dbReference>
<comment type="caution">
    <text evidence="20">The sequence shown here is derived from an EMBL/GenBank/DDBJ whole genome shotgun (WGS) entry which is preliminary data.</text>
</comment>
<keyword evidence="9 17" id="KW-1133">Transmembrane helix</keyword>
<comment type="subcellular location">
    <subcellularLocation>
        <location evidence="1">Membrane</location>
        <topology evidence="1">Multi-pass membrane protein</topology>
    </subcellularLocation>
</comment>
<keyword evidence="6 17" id="KW-0812">Transmembrane</keyword>
<evidence type="ECO:0000256" key="15">
    <source>
        <dbReference type="ARBA" id="ARBA00047816"/>
    </source>
</evidence>
<evidence type="ECO:0000256" key="1">
    <source>
        <dbReference type="ARBA" id="ARBA00004141"/>
    </source>
</evidence>
<dbReference type="GO" id="GO:0005507">
    <property type="term" value="F:copper ion binding"/>
    <property type="evidence" value="ECO:0007669"/>
    <property type="project" value="InterPro"/>
</dbReference>
<dbReference type="InterPro" id="IPR036909">
    <property type="entry name" value="Cyt_c-like_dom_sf"/>
</dbReference>
<evidence type="ECO:0000256" key="7">
    <source>
        <dbReference type="ARBA" id="ARBA00022723"/>
    </source>
</evidence>
<evidence type="ECO:0000256" key="17">
    <source>
        <dbReference type="SAM" id="Phobius"/>
    </source>
</evidence>
<dbReference type="GO" id="GO:0042773">
    <property type="term" value="P:ATP synthesis coupled electron transport"/>
    <property type="evidence" value="ECO:0007669"/>
    <property type="project" value="TreeGrafter"/>
</dbReference>
<evidence type="ECO:0000256" key="11">
    <source>
        <dbReference type="ARBA" id="ARBA00023008"/>
    </source>
</evidence>
<evidence type="ECO:0000313" key="21">
    <source>
        <dbReference type="Proteomes" id="UP000076400"/>
    </source>
</evidence>
<dbReference type="PROSITE" id="PS50857">
    <property type="entry name" value="COX2_CUA"/>
    <property type="match status" value="1"/>
</dbReference>
<evidence type="ECO:0000256" key="16">
    <source>
        <dbReference type="PROSITE-ProRule" id="PRU00433"/>
    </source>
</evidence>
<evidence type="ECO:0000256" key="4">
    <source>
        <dbReference type="ARBA" id="ARBA00022617"/>
    </source>
</evidence>
<dbReference type="GO" id="GO:0016020">
    <property type="term" value="C:membrane"/>
    <property type="evidence" value="ECO:0007669"/>
    <property type="project" value="UniProtKB-SubCell"/>
</dbReference>
<evidence type="ECO:0000256" key="5">
    <source>
        <dbReference type="ARBA" id="ARBA00022660"/>
    </source>
</evidence>
<dbReference type="PROSITE" id="PS51257">
    <property type="entry name" value="PROKAR_LIPOPROTEIN"/>
    <property type="match status" value="1"/>
</dbReference>
<dbReference type="PROSITE" id="PS00078">
    <property type="entry name" value="COX2"/>
    <property type="match status" value="1"/>
</dbReference>
<proteinExistence type="inferred from homology"/>
<dbReference type="GO" id="GO:0016491">
    <property type="term" value="F:oxidoreductase activity"/>
    <property type="evidence" value="ECO:0007669"/>
    <property type="project" value="InterPro"/>
</dbReference>
<evidence type="ECO:0000259" key="19">
    <source>
        <dbReference type="PROSITE" id="PS51007"/>
    </source>
</evidence>
<dbReference type="InterPro" id="IPR034236">
    <property type="entry name" value="CuRO_CcO_Caa3_II"/>
</dbReference>
<comment type="similarity">
    <text evidence="2">Belongs to the cytochrome c oxidase subunit 2 family.</text>
</comment>
<dbReference type="PANTHER" id="PTHR22888">
    <property type="entry name" value="CYTOCHROME C OXIDASE, SUBUNIT II"/>
    <property type="match status" value="1"/>
</dbReference>
<dbReference type="InterPro" id="IPR014222">
    <property type="entry name" value="Cyt_c_oxidase_su2"/>
</dbReference>
<dbReference type="InterPro" id="IPR008972">
    <property type="entry name" value="Cupredoxin"/>
</dbReference>
<dbReference type="InterPro" id="IPR002429">
    <property type="entry name" value="CcO_II-like_C"/>
</dbReference>
<dbReference type="Pfam" id="PF00034">
    <property type="entry name" value="Cytochrom_C"/>
    <property type="match status" value="1"/>
</dbReference>
<organism evidence="20 21">
    <name type="scientific">Oceanibaculum pacificum</name>
    <dbReference type="NCBI Taxonomy" id="580166"/>
    <lineage>
        <taxon>Bacteria</taxon>
        <taxon>Pseudomonadati</taxon>
        <taxon>Pseudomonadota</taxon>
        <taxon>Alphaproteobacteria</taxon>
        <taxon>Rhodospirillales</taxon>
        <taxon>Oceanibaculaceae</taxon>
        <taxon>Oceanibaculum</taxon>
    </lineage>
</organism>
<name>A0A154VI35_9PROT</name>
<dbReference type="GO" id="GO:0004129">
    <property type="term" value="F:cytochrome-c oxidase activity"/>
    <property type="evidence" value="ECO:0007669"/>
    <property type="project" value="UniProtKB-EC"/>
</dbReference>
<dbReference type="InterPro" id="IPR001505">
    <property type="entry name" value="Copper_CuA"/>
</dbReference>
<evidence type="ECO:0000256" key="12">
    <source>
        <dbReference type="ARBA" id="ARBA00023136"/>
    </source>
</evidence>
<evidence type="ECO:0000313" key="20">
    <source>
        <dbReference type="EMBL" id="KZD01003.1"/>
    </source>
</evidence>
<dbReference type="SUPFAM" id="SSF49503">
    <property type="entry name" value="Cupredoxins"/>
    <property type="match status" value="1"/>
</dbReference>
<dbReference type="CDD" id="cd04213">
    <property type="entry name" value="CuRO_CcO_Caa3_II"/>
    <property type="match status" value="1"/>
</dbReference>
<dbReference type="NCBIfam" id="TIGR02866">
    <property type="entry name" value="CoxB"/>
    <property type="match status" value="1"/>
</dbReference>
<keyword evidence="5" id="KW-0679">Respiratory chain</keyword>
<keyword evidence="8" id="KW-0249">Electron transport</keyword>
<dbReference type="Proteomes" id="UP000076400">
    <property type="component" value="Unassembled WGS sequence"/>
</dbReference>
<feature type="transmembrane region" description="Helical" evidence="17">
    <location>
        <begin position="76"/>
        <end position="98"/>
    </location>
</feature>
<dbReference type="Pfam" id="PF00116">
    <property type="entry name" value="COX2"/>
    <property type="match status" value="1"/>
</dbReference>
<comment type="catalytic activity">
    <reaction evidence="15">
        <text>4 Fe(II)-[cytochrome c] + O2 + 8 H(+)(in) = 4 Fe(III)-[cytochrome c] + 2 H2O + 4 H(+)(out)</text>
        <dbReference type="Rhea" id="RHEA:11436"/>
        <dbReference type="Rhea" id="RHEA-COMP:10350"/>
        <dbReference type="Rhea" id="RHEA-COMP:14399"/>
        <dbReference type="ChEBI" id="CHEBI:15377"/>
        <dbReference type="ChEBI" id="CHEBI:15378"/>
        <dbReference type="ChEBI" id="CHEBI:15379"/>
        <dbReference type="ChEBI" id="CHEBI:29033"/>
        <dbReference type="ChEBI" id="CHEBI:29034"/>
        <dbReference type="EC" id="7.1.1.9"/>
    </reaction>
</comment>
<reference evidence="20 21" key="1">
    <citation type="submission" date="2015-12" db="EMBL/GenBank/DDBJ databases">
        <title>Genome sequence of Oceanibaculum pacificum MCCC 1A02656.</title>
        <authorList>
            <person name="Lu L."/>
            <person name="Lai Q."/>
            <person name="Shao Z."/>
            <person name="Qian P."/>
        </authorList>
    </citation>
    <scope>NUCLEOTIDE SEQUENCE [LARGE SCALE GENOMIC DNA]</scope>
    <source>
        <strain evidence="20 21">MCCC 1A02656</strain>
    </source>
</reference>
<dbReference type="PROSITE" id="PS51007">
    <property type="entry name" value="CYTC"/>
    <property type="match status" value="1"/>
</dbReference>
<dbReference type="PRINTS" id="PR01166">
    <property type="entry name" value="CYCOXIDASEII"/>
</dbReference>
<evidence type="ECO:0000256" key="9">
    <source>
        <dbReference type="ARBA" id="ARBA00022989"/>
    </source>
</evidence>
<evidence type="ECO:0000256" key="14">
    <source>
        <dbReference type="ARBA" id="ARBA00031399"/>
    </source>
</evidence>
<dbReference type="EMBL" id="LPXN01000161">
    <property type="protein sequence ID" value="KZD01003.1"/>
    <property type="molecule type" value="Genomic_DNA"/>
</dbReference>
<sequence>MRRGLFSLQGTVLLLAGCAGPQSALDPQGSAAIAIDRLNGIMTVGGALILLLVLALTAYALLAAPETRGWLGSRRTILWGGIAFPTVTVTALLIYGLLVARGIVTPAVGEDVQRVEVVGEQFWWRVRYLDDDGRVLFETANELHLPVGRTVELALTSADVIHSFWVPALAGKLDMIPGRTNILRLRAERAGVYRGQCTEFCGVQHARMAFHAVALEAEAYDAWLREASGPAVEPATSGLREGRERFLQLGCGACHAVRGTGAAGVLGPDLTRIGSRQSLGAGMMPVTAENLAAWIADSQHLKPGNLMPPFDMLPDGEAQAIARYLESLK</sequence>
<dbReference type="RefSeq" id="WP_067559899.1">
    <property type="nucleotide sequence ID" value="NZ_LPXN01000161.1"/>
</dbReference>
<comment type="function">
    <text evidence="13">Subunits I and II form the functional core of the enzyme complex. Electrons originating in cytochrome c are transferred via heme a and Cu(A) to the binuclear center formed by heme a3 and Cu(B).</text>
</comment>
<dbReference type="STRING" id="580166.AUP43_14155"/>
<dbReference type="PANTHER" id="PTHR22888:SF9">
    <property type="entry name" value="CYTOCHROME C OXIDASE SUBUNIT 2"/>
    <property type="match status" value="1"/>
</dbReference>
<protein>
    <recommendedName>
        <fullName evidence="14">Cytochrome aa3 subunit 2</fullName>
    </recommendedName>
</protein>
<evidence type="ECO:0000256" key="6">
    <source>
        <dbReference type="ARBA" id="ARBA00022692"/>
    </source>
</evidence>
<feature type="domain" description="Cytochrome c" evidence="19">
    <location>
        <begin position="237"/>
        <end position="329"/>
    </location>
</feature>
<feature type="domain" description="Cytochrome oxidase subunit II copper A binding" evidence="18">
    <location>
        <begin position="110"/>
        <end position="226"/>
    </location>
</feature>
<keyword evidence="4 16" id="KW-0349">Heme</keyword>
<keyword evidence="10 16" id="KW-0408">Iron</keyword>
<feature type="transmembrane region" description="Helical" evidence="17">
    <location>
        <begin position="40"/>
        <end position="64"/>
    </location>
</feature>
<dbReference type="GO" id="GO:0020037">
    <property type="term" value="F:heme binding"/>
    <property type="evidence" value="ECO:0007669"/>
    <property type="project" value="InterPro"/>
</dbReference>
<dbReference type="OrthoDB" id="9781261at2"/>
<dbReference type="Gene3D" id="2.60.40.420">
    <property type="entry name" value="Cupredoxins - blue copper proteins"/>
    <property type="match status" value="1"/>
</dbReference>
<evidence type="ECO:0000256" key="8">
    <source>
        <dbReference type="ARBA" id="ARBA00022982"/>
    </source>
</evidence>
<evidence type="ECO:0000256" key="2">
    <source>
        <dbReference type="ARBA" id="ARBA00007866"/>
    </source>
</evidence>
<accession>A0A154VI35</accession>
<keyword evidence="11" id="KW-0186">Copper</keyword>
<gene>
    <name evidence="20" type="ORF">AUP43_14155</name>
</gene>
<evidence type="ECO:0000256" key="3">
    <source>
        <dbReference type="ARBA" id="ARBA00022448"/>
    </source>
</evidence>
<dbReference type="InterPro" id="IPR045187">
    <property type="entry name" value="CcO_II"/>
</dbReference>
<evidence type="ECO:0000256" key="10">
    <source>
        <dbReference type="ARBA" id="ARBA00023004"/>
    </source>
</evidence>
<dbReference type="InterPro" id="IPR009056">
    <property type="entry name" value="Cyt_c-like_dom"/>
</dbReference>
<keyword evidence="21" id="KW-1185">Reference proteome</keyword>
<evidence type="ECO:0000256" key="13">
    <source>
        <dbReference type="ARBA" id="ARBA00024688"/>
    </source>
</evidence>